<evidence type="ECO:0000256" key="4">
    <source>
        <dbReference type="ARBA" id="ARBA00022777"/>
    </source>
</evidence>
<dbReference type="OrthoDB" id="192887at2759"/>
<dbReference type="InterPro" id="IPR050117">
    <property type="entry name" value="MAPK"/>
</dbReference>
<feature type="compositionally biased region" description="Low complexity" evidence="6">
    <location>
        <begin position="499"/>
        <end position="532"/>
    </location>
</feature>
<dbReference type="InterPro" id="IPR011993">
    <property type="entry name" value="PH-like_dom_sf"/>
</dbReference>
<gene>
    <name evidence="9" type="ORF">Esi_0141_0059</name>
</gene>
<dbReference type="STRING" id="2880.D8LF66"/>
<feature type="domain" description="PH" evidence="7">
    <location>
        <begin position="8"/>
        <end position="101"/>
    </location>
</feature>
<proteinExistence type="predicted"/>
<keyword evidence="1" id="KW-0723">Serine/threonine-protein kinase</keyword>
<dbReference type="FunCoup" id="D8LF66">
    <property type="interactions" value="39"/>
</dbReference>
<feature type="region of interest" description="Disordered" evidence="6">
    <location>
        <begin position="493"/>
        <end position="532"/>
    </location>
</feature>
<dbReference type="Pfam" id="PF00169">
    <property type="entry name" value="PH"/>
    <property type="match status" value="1"/>
</dbReference>
<feature type="domain" description="Protein kinase" evidence="8">
    <location>
        <begin position="133"/>
        <end position="420"/>
    </location>
</feature>
<name>D8LF66_ECTSI</name>
<evidence type="ECO:0000256" key="5">
    <source>
        <dbReference type="ARBA" id="ARBA00022840"/>
    </source>
</evidence>
<dbReference type="InterPro" id="IPR000719">
    <property type="entry name" value="Prot_kinase_dom"/>
</dbReference>
<dbReference type="SUPFAM" id="SSF56112">
    <property type="entry name" value="Protein kinase-like (PK-like)"/>
    <property type="match status" value="1"/>
</dbReference>
<evidence type="ECO:0000256" key="2">
    <source>
        <dbReference type="ARBA" id="ARBA00022679"/>
    </source>
</evidence>
<keyword evidence="2" id="KW-0808">Transferase</keyword>
<dbReference type="SUPFAM" id="SSF50729">
    <property type="entry name" value="PH domain-like"/>
    <property type="match status" value="1"/>
</dbReference>
<sequence>MEASAHEPSTAEGYLTKKAGVQWKRYWFVLDDDVITYYSSARGNLIPEGRLALDGKSTVIHLTTPANAFQVVASNATVLKVFADTKEERDRWFTAVNKRINQRMKEGGPPRRRRQNTRSVVSGGSTFELDVRYDIIKPYGGRGVRALDRQSNNQVLISKHRGAFEDLTEAKGIARDICIMRNLDHENILKVVDVLPPPSVEDFDDVYIVSELMETDLHRVIYSRQHLTNEHTQYFLYQILCAVKYIHSASLIHQGLRPSRVMLNANCDLKISDFELSRGAQSEHNTADLPFLSEIMTQWYCAPEILLAAQIYDESVDLWSVGCIFAEMLRRRPLFVGLDHIGVLTGISALIGKPTEPDLWFVTNPRAKRCMLALPDSPPSNLGVEFPTASSDAVDLLSRMLVLDPNERISAEEALEHPYLAELHDVSSEPIAEIPVDVKPIEAFKFAPSTSCRSPKVELTKHNLRSLILEDVLHFHPECEDLIQPTLAVAGEAAATPVSDGDGSRSSSSPRSNDARGSSSGLAGSRSEAASA</sequence>
<dbReference type="OMA" id="ARDICIM"/>
<keyword evidence="5" id="KW-0067">ATP-binding</keyword>
<accession>D8LF66</accession>
<evidence type="ECO:0000259" key="7">
    <source>
        <dbReference type="PROSITE" id="PS50003"/>
    </source>
</evidence>
<evidence type="ECO:0000313" key="9">
    <source>
        <dbReference type="EMBL" id="CBN78664.1"/>
    </source>
</evidence>
<dbReference type="eggNOG" id="KOG0660">
    <property type="taxonomic scope" value="Eukaryota"/>
</dbReference>
<dbReference type="InParanoid" id="D8LF66"/>
<dbReference type="InterPro" id="IPR011009">
    <property type="entry name" value="Kinase-like_dom_sf"/>
</dbReference>
<dbReference type="EMBL" id="FN649741">
    <property type="protein sequence ID" value="CBN78664.1"/>
    <property type="molecule type" value="Genomic_DNA"/>
</dbReference>
<dbReference type="SMART" id="SM00233">
    <property type="entry name" value="PH"/>
    <property type="match status" value="1"/>
</dbReference>
<dbReference type="GO" id="GO:0004674">
    <property type="term" value="F:protein serine/threonine kinase activity"/>
    <property type="evidence" value="ECO:0007669"/>
    <property type="project" value="UniProtKB-KW"/>
</dbReference>
<feature type="region of interest" description="Disordered" evidence="6">
    <location>
        <begin position="101"/>
        <end position="120"/>
    </location>
</feature>
<dbReference type="Proteomes" id="UP000002630">
    <property type="component" value="Linkage Group LG16"/>
</dbReference>
<dbReference type="PROSITE" id="PS50011">
    <property type="entry name" value="PROTEIN_KINASE_DOM"/>
    <property type="match status" value="1"/>
</dbReference>
<dbReference type="Gene3D" id="3.30.200.20">
    <property type="entry name" value="Phosphorylase Kinase, domain 1"/>
    <property type="match status" value="1"/>
</dbReference>
<dbReference type="FunFam" id="1.10.510.10:FF:000624">
    <property type="entry name" value="Mitogen-activated protein kinase"/>
    <property type="match status" value="1"/>
</dbReference>
<dbReference type="InterPro" id="IPR001849">
    <property type="entry name" value="PH_domain"/>
</dbReference>
<dbReference type="Gene3D" id="2.30.29.30">
    <property type="entry name" value="Pleckstrin-homology domain (PH domain)/Phosphotyrosine-binding domain (PTB)"/>
    <property type="match status" value="1"/>
</dbReference>
<evidence type="ECO:0000313" key="10">
    <source>
        <dbReference type="Proteomes" id="UP000002630"/>
    </source>
</evidence>
<evidence type="ECO:0000256" key="1">
    <source>
        <dbReference type="ARBA" id="ARBA00022527"/>
    </source>
</evidence>
<evidence type="ECO:0008006" key="11">
    <source>
        <dbReference type="Google" id="ProtNLM"/>
    </source>
</evidence>
<reference evidence="9 10" key="1">
    <citation type="journal article" date="2010" name="Nature">
        <title>The Ectocarpus genome and the independent evolution of multicellularity in brown algae.</title>
        <authorList>
            <person name="Cock J.M."/>
            <person name="Sterck L."/>
            <person name="Rouze P."/>
            <person name="Scornet D."/>
            <person name="Allen A.E."/>
            <person name="Amoutzias G."/>
            <person name="Anthouard V."/>
            <person name="Artiguenave F."/>
            <person name="Aury J.M."/>
            <person name="Badger J.H."/>
            <person name="Beszteri B."/>
            <person name="Billiau K."/>
            <person name="Bonnet E."/>
            <person name="Bothwell J.H."/>
            <person name="Bowler C."/>
            <person name="Boyen C."/>
            <person name="Brownlee C."/>
            <person name="Carrano C.J."/>
            <person name="Charrier B."/>
            <person name="Cho G.Y."/>
            <person name="Coelho S.M."/>
            <person name="Collen J."/>
            <person name="Corre E."/>
            <person name="Da Silva C."/>
            <person name="Delage L."/>
            <person name="Delaroque N."/>
            <person name="Dittami S.M."/>
            <person name="Doulbeau S."/>
            <person name="Elias M."/>
            <person name="Farnham G."/>
            <person name="Gachon C.M."/>
            <person name="Gschloessl B."/>
            <person name="Heesch S."/>
            <person name="Jabbari K."/>
            <person name="Jubin C."/>
            <person name="Kawai H."/>
            <person name="Kimura K."/>
            <person name="Kloareg B."/>
            <person name="Kupper F.C."/>
            <person name="Lang D."/>
            <person name="Le Bail A."/>
            <person name="Leblanc C."/>
            <person name="Lerouge P."/>
            <person name="Lohr M."/>
            <person name="Lopez P.J."/>
            <person name="Martens C."/>
            <person name="Maumus F."/>
            <person name="Michel G."/>
            <person name="Miranda-Saavedra D."/>
            <person name="Morales J."/>
            <person name="Moreau H."/>
            <person name="Motomura T."/>
            <person name="Nagasato C."/>
            <person name="Napoli C.A."/>
            <person name="Nelson D.R."/>
            <person name="Nyvall-Collen P."/>
            <person name="Peters A.F."/>
            <person name="Pommier C."/>
            <person name="Potin P."/>
            <person name="Poulain J."/>
            <person name="Quesneville H."/>
            <person name="Read B."/>
            <person name="Rensing S.A."/>
            <person name="Ritter A."/>
            <person name="Rousvoal S."/>
            <person name="Samanta M."/>
            <person name="Samson G."/>
            <person name="Schroeder D.C."/>
            <person name="Segurens B."/>
            <person name="Strittmatter M."/>
            <person name="Tonon T."/>
            <person name="Tregear J.W."/>
            <person name="Valentin K."/>
            <person name="von Dassow P."/>
            <person name="Yamagishi T."/>
            <person name="Van de Peer Y."/>
            <person name="Wincker P."/>
        </authorList>
    </citation>
    <scope>NUCLEOTIDE SEQUENCE [LARGE SCALE GENOMIC DNA]</scope>
    <source>
        <strain evidence="10">Ec32 / CCAP1310/4</strain>
    </source>
</reference>
<dbReference type="Pfam" id="PF00069">
    <property type="entry name" value="Pkinase"/>
    <property type="match status" value="1"/>
</dbReference>
<dbReference type="CDD" id="cd07834">
    <property type="entry name" value="STKc_MAPK"/>
    <property type="match status" value="1"/>
</dbReference>
<dbReference type="EMBL" id="FN648007">
    <property type="protein sequence ID" value="CBN78664.1"/>
    <property type="molecule type" value="Genomic_DNA"/>
</dbReference>
<protein>
    <recommendedName>
        <fullName evidence="11">Mitogen-activated protein kinase</fullName>
    </recommendedName>
</protein>
<dbReference type="GO" id="GO:0005524">
    <property type="term" value="F:ATP binding"/>
    <property type="evidence" value="ECO:0007669"/>
    <property type="project" value="UniProtKB-KW"/>
</dbReference>
<keyword evidence="4" id="KW-0418">Kinase</keyword>
<dbReference type="PROSITE" id="PS50003">
    <property type="entry name" value="PH_DOMAIN"/>
    <property type="match status" value="1"/>
</dbReference>
<evidence type="ECO:0000256" key="3">
    <source>
        <dbReference type="ARBA" id="ARBA00022741"/>
    </source>
</evidence>
<organism evidence="9 10">
    <name type="scientific">Ectocarpus siliculosus</name>
    <name type="common">Brown alga</name>
    <name type="synonym">Conferva siliculosa</name>
    <dbReference type="NCBI Taxonomy" id="2880"/>
    <lineage>
        <taxon>Eukaryota</taxon>
        <taxon>Sar</taxon>
        <taxon>Stramenopiles</taxon>
        <taxon>Ochrophyta</taxon>
        <taxon>PX clade</taxon>
        <taxon>Phaeophyceae</taxon>
        <taxon>Ectocarpales</taxon>
        <taxon>Ectocarpaceae</taxon>
        <taxon>Ectocarpus</taxon>
    </lineage>
</organism>
<evidence type="ECO:0000259" key="8">
    <source>
        <dbReference type="PROSITE" id="PS50011"/>
    </source>
</evidence>
<dbReference type="Gene3D" id="1.10.510.10">
    <property type="entry name" value="Transferase(Phosphotransferase) domain 1"/>
    <property type="match status" value="1"/>
</dbReference>
<dbReference type="CDD" id="cd00821">
    <property type="entry name" value="PH"/>
    <property type="match status" value="1"/>
</dbReference>
<evidence type="ECO:0000256" key="6">
    <source>
        <dbReference type="SAM" id="MobiDB-lite"/>
    </source>
</evidence>
<keyword evidence="3" id="KW-0547">Nucleotide-binding</keyword>
<dbReference type="PANTHER" id="PTHR24055">
    <property type="entry name" value="MITOGEN-ACTIVATED PROTEIN KINASE"/>
    <property type="match status" value="1"/>
</dbReference>
<dbReference type="AlphaFoldDB" id="D8LF66"/>
<keyword evidence="10" id="KW-1185">Reference proteome</keyword>